<keyword evidence="3" id="KW-1185">Reference proteome</keyword>
<evidence type="ECO:0000259" key="1">
    <source>
        <dbReference type="Pfam" id="PF08387"/>
    </source>
</evidence>
<gene>
    <name evidence="2" type="ORF">G2W53_043052</name>
</gene>
<dbReference type="Proteomes" id="UP000634136">
    <property type="component" value="Unassembled WGS sequence"/>
</dbReference>
<dbReference type="Pfam" id="PF08387">
    <property type="entry name" value="FBD"/>
    <property type="match status" value="1"/>
</dbReference>
<dbReference type="AlphaFoldDB" id="A0A834SI13"/>
<comment type="caution">
    <text evidence="2">The sequence shown here is derived from an EMBL/GenBank/DDBJ whole genome shotgun (WGS) entry which is preliminary data.</text>
</comment>
<feature type="domain" description="FBD" evidence="1">
    <location>
        <begin position="274"/>
        <end position="307"/>
    </location>
</feature>
<dbReference type="PANTHER" id="PTHR34145:SF68">
    <property type="entry name" value="FBD DOMAIN-CONTAINING PROTEIN"/>
    <property type="match status" value="1"/>
</dbReference>
<name>A0A834SI13_9FABA</name>
<accession>A0A834SI13</accession>
<dbReference type="OrthoDB" id="613853at2759"/>
<reference evidence="2" key="1">
    <citation type="submission" date="2020-09" db="EMBL/GenBank/DDBJ databases">
        <title>Genome-Enabled Discovery of Anthraquinone Biosynthesis in Senna tora.</title>
        <authorList>
            <person name="Kang S.-H."/>
            <person name="Pandey R.P."/>
            <person name="Lee C.-M."/>
            <person name="Sim J.-S."/>
            <person name="Jeong J.-T."/>
            <person name="Choi B.-S."/>
            <person name="Jung M."/>
            <person name="Ginzburg D."/>
            <person name="Zhao K."/>
            <person name="Won S.Y."/>
            <person name="Oh T.-J."/>
            <person name="Yu Y."/>
            <person name="Kim N.-H."/>
            <person name="Lee O.R."/>
            <person name="Lee T.-H."/>
            <person name="Bashyal P."/>
            <person name="Kim T.-S."/>
            <person name="Lee W.-H."/>
            <person name="Kawkins C."/>
            <person name="Kim C.-K."/>
            <person name="Kim J.S."/>
            <person name="Ahn B.O."/>
            <person name="Rhee S.Y."/>
            <person name="Sohng J.K."/>
        </authorList>
    </citation>
    <scope>NUCLEOTIDE SEQUENCE</scope>
    <source>
        <tissue evidence="2">Leaf</tissue>
    </source>
</reference>
<dbReference type="PANTHER" id="PTHR34145">
    <property type="entry name" value="OS02G0105600 PROTEIN"/>
    <property type="match status" value="1"/>
</dbReference>
<organism evidence="2 3">
    <name type="scientific">Senna tora</name>
    <dbReference type="NCBI Taxonomy" id="362788"/>
    <lineage>
        <taxon>Eukaryota</taxon>
        <taxon>Viridiplantae</taxon>
        <taxon>Streptophyta</taxon>
        <taxon>Embryophyta</taxon>
        <taxon>Tracheophyta</taxon>
        <taxon>Spermatophyta</taxon>
        <taxon>Magnoliopsida</taxon>
        <taxon>eudicotyledons</taxon>
        <taxon>Gunneridae</taxon>
        <taxon>Pentapetalae</taxon>
        <taxon>rosids</taxon>
        <taxon>fabids</taxon>
        <taxon>Fabales</taxon>
        <taxon>Fabaceae</taxon>
        <taxon>Caesalpinioideae</taxon>
        <taxon>Cassia clade</taxon>
        <taxon>Senna</taxon>
    </lineage>
</organism>
<dbReference type="InterPro" id="IPR053772">
    <property type="entry name" value="At1g61320/At1g61330-like"/>
</dbReference>
<dbReference type="InterPro" id="IPR006566">
    <property type="entry name" value="FBD"/>
</dbReference>
<protein>
    <submittedName>
        <fullName evidence="2">F-box/FBD/LRR-repeat protein</fullName>
    </submittedName>
</protein>
<proteinExistence type="predicted"/>
<sequence length="352" mass="41221">MESMEMESERVNPWKRKKTEQVRDEIDYFRMLADDVIIGRILSRFAMDEAARTSVLSLRWRYFWTHSFASLDFDHSFFLHQLEERMDPGTDARILMYEEQDGWIKSFDPFELLKLILRHLLSSCPLLETLAVSNSSQRLERFKVICTGHDSKLKQLEIISCQYLETLEISASNLVSFTYDSGIGIPVVGVLPSNMTINYKHITNLKEVCFGGRRRYVLLNDFLHLTTYDHSSYLKVLKLTMISSSLIIYYDHEWNEWPNFEIMKEKEAHAYNCVEEVKVIGFYGSDPEVEFIECIIKNAPNLKKLIIDPISPYHYGVTCENKIRDSKDYSLARRSARIMEPNIPSYVQFVVL</sequence>
<dbReference type="EMBL" id="JAAIUW010000013">
    <property type="protein sequence ID" value="KAF7803941.1"/>
    <property type="molecule type" value="Genomic_DNA"/>
</dbReference>
<evidence type="ECO:0000313" key="3">
    <source>
        <dbReference type="Proteomes" id="UP000634136"/>
    </source>
</evidence>
<evidence type="ECO:0000313" key="2">
    <source>
        <dbReference type="EMBL" id="KAF7803941.1"/>
    </source>
</evidence>